<feature type="compositionally biased region" description="Basic and acidic residues" evidence="1">
    <location>
        <begin position="73"/>
        <end position="84"/>
    </location>
</feature>
<dbReference type="GeneID" id="98302267"/>
<reference evidence="2 3" key="1">
    <citation type="submission" date="2017-04" db="EMBL/GenBank/DDBJ databases">
        <title>Kefir bacterial isolates.</title>
        <authorList>
            <person name="Kim Y."/>
            <person name="Blasche S."/>
            <person name="Patil K.R."/>
        </authorList>
    </citation>
    <scope>NUCLEOTIDE SEQUENCE [LARGE SCALE GENOMIC DNA]</scope>
    <source>
        <strain evidence="2 3">KR-2</strain>
    </source>
</reference>
<feature type="compositionally biased region" description="Low complexity" evidence="1">
    <location>
        <begin position="101"/>
        <end position="140"/>
    </location>
</feature>
<dbReference type="Proteomes" id="UP000216033">
    <property type="component" value="Unassembled WGS sequence"/>
</dbReference>
<organism evidence="2 3">
    <name type="scientific">Acetobacter syzygii</name>
    <dbReference type="NCBI Taxonomy" id="146476"/>
    <lineage>
        <taxon>Bacteria</taxon>
        <taxon>Pseudomonadati</taxon>
        <taxon>Pseudomonadota</taxon>
        <taxon>Alphaproteobacteria</taxon>
        <taxon>Acetobacterales</taxon>
        <taxon>Acetobacteraceae</taxon>
        <taxon>Acetobacter</taxon>
    </lineage>
</organism>
<keyword evidence="3" id="KW-1185">Reference proteome</keyword>
<protein>
    <recommendedName>
        <fullName evidence="4">Glycine zipper 2TM domain-containing protein</fullName>
    </recommendedName>
</protein>
<evidence type="ECO:0000313" key="2">
    <source>
        <dbReference type="EMBL" id="PAL27368.1"/>
    </source>
</evidence>
<dbReference type="EMBL" id="NDFP01000003">
    <property type="protein sequence ID" value="PAL27368.1"/>
    <property type="molecule type" value="Genomic_DNA"/>
</dbReference>
<feature type="region of interest" description="Disordered" evidence="1">
    <location>
        <begin position="73"/>
        <end position="140"/>
    </location>
</feature>
<evidence type="ECO:0000256" key="1">
    <source>
        <dbReference type="SAM" id="MobiDB-lite"/>
    </source>
</evidence>
<proteinExistence type="predicted"/>
<dbReference type="RefSeq" id="WP_048853650.1">
    <property type="nucleotide sequence ID" value="NZ_BAMZ01000010.1"/>
</dbReference>
<sequence>MTLHRVTTLGLAGFMAVTVGATVVQAEPGGCLKYGAAGAVGGHLANHHAVLGATAGCITGMYRRHEYRKEAKQKAKLYDQEHPGAKGTYEQKATAYDVEHSTTPGSTTPQPGQQSAQQSGPQAVPAQPQQAAPAQGEEHL</sequence>
<evidence type="ECO:0008006" key="4">
    <source>
        <dbReference type="Google" id="ProtNLM"/>
    </source>
</evidence>
<dbReference type="AlphaFoldDB" id="A0A270BQX6"/>
<accession>A0A270BQX6</accession>
<gene>
    <name evidence="2" type="ORF">B9K05_05335</name>
</gene>
<name>A0A270BQX6_9PROT</name>
<comment type="caution">
    <text evidence="2">The sequence shown here is derived from an EMBL/GenBank/DDBJ whole genome shotgun (WGS) entry which is preliminary data.</text>
</comment>
<evidence type="ECO:0000313" key="3">
    <source>
        <dbReference type="Proteomes" id="UP000216033"/>
    </source>
</evidence>